<evidence type="ECO:0000313" key="2">
    <source>
        <dbReference type="EMBL" id="SPZ40335.1"/>
    </source>
</evidence>
<feature type="region of interest" description="Disordered" evidence="1">
    <location>
        <begin position="64"/>
        <end position="86"/>
    </location>
</feature>
<feature type="compositionally biased region" description="Basic and acidic residues" evidence="1">
    <location>
        <begin position="103"/>
        <end position="114"/>
    </location>
</feature>
<feature type="compositionally biased region" description="Basic and acidic residues" evidence="1">
    <location>
        <begin position="73"/>
        <end position="86"/>
    </location>
</feature>
<dbReference type="EMBL" id="UAUI01000013">
    <property type="protein sequence ID" value="SPZ40335.1"/>
    <property type="molecule type" value="Genomic_DNA"/>
</dbReference>
<feature type="region of interest" description="Disordered" evidence="1">
    <location>
        <begin position="21"/>
        <end position="52"/>
    </location>
</feature>
<evidence type="ECO:0000256" key="1">
    <source>
        <dbReference type="SAM" id="MobiDB-lite"/>
    </source>
</evidence>
<accession>A0AB38FFE1</accession>
<reference evidence="2 3" key="1">
    <citation type="submission" date="2018-06" db="EMBL/GenBank/DDBJ databases">
        <authorList>
            <consortium name="Pathogen Informatics"/>
            <person name="Doyle S."/>
        </authorList>
    </citation>
    <scope>NUCLEOTIDE SEQUENCE [LARGE SCALE GENOMIC DNA]</scope>
    <source>
        <strain evidence="2 3">NCTC13229</strain>
    </source>
</reference>
<dbReference type="AlphaFoldDB" id="A0AB38FFE1"/>
<comment type="caution">
    <text evidence="2">The sequence shown here is derived from an EMBL/GenBank/DDBJ whole genome shotgun (WGS) entry which is preliminary data.</text>
</comment>
<proteinExistence type="predicted"/>
<sequence length="263" mass="28955">MRRVFHRDPPGLDTVALQLPDQDVEGVDGSGNHRRGRPVDRRDLDGTGPGLNLLPHDVRRQCHRGHPAAPLGRRADHPAACGHDEGRVRKAQRARDIGGRDLALRMPDDGRRFDTVGPPQFRETDHHREQGRLHHVDPVQRRGIAVAQHVQQREVRIRSQRVGALPHGLGEYRGRVQKLGGHAHPLRTLSGEDEHRPVAGFQRHPGHDVGAGRTSAERVEAVQQTPRPCADHGGAVVERGTGPQQCACHRGGREVGVLGDELV</sequence>
<dbReference type="Proteomes" id="UP000251211">
    <property type="component" value="Unassembled WGS sequence"/>
</dbReference>
<gene>
    <name evidence="2" type="ORF">NCTC13229_03812</name>
</gene>
<feature type="region of interest" description="Disordered" evidence="1">
    <location>
        <begin position="103"/>
        <end position="130"/>
    </location>
</feature>
<evidence type="ECO:0000313" key="3">
    <source>
        <dbReference type="Proteomes" id="UP000251211"/>
    </source>
</evidence>
<protein>
    <submittedName>
        <fullName evidence="2">Uncharacterized protein</fullName>
    </submittedName>
</protein>
<organism evidence="2 3">
    <name type="scientific">Rhodococcus wratislaviensis</name>
    <name type="common">Tsukamurella wratislaviensis</name>
    <dbReference type="NCBI Taxonomy" id="44752"/>
    <lineage>
        <taxon>Bacteria</taxon>
        <taxon>Bacillati</taxon>
        <taxon>Actinomycetota</taxon>
        <taxon>Actinomycetes</taxon>
        <taxon>Mycobacteriales</taxon>
        <taxon>Nocardiaceae</taxon>
        <taxon>Rhodococcus</taxon>
    </lineage>
</organism>
<dbReference type="AntiFam" id="ANF00171">
    <property type="entry name" value="Shadow ORF (opposite pikAII)"/>
</dbReference>
<name>A0AB38FFE1_RHOWR</name>